<evidence type="ECO:0000256" key="3">
    <source>
        <dbReference type="ARBA" id="ARBA00039148"/>
    </source>
</evidence>
<dbReference type="SUPFAM" id="SSF51905">
    <property type="entry name" value="FAD/NAD(P)-binding domain"/>
    <property type="match status" value="1"/>
</dbReference>
<dbReference type="InterPro" id="IPR050982">
    <property type="entry name" value="Auxin_biosynth/cation_transpt"/>
</dbReference>
<dbReference type="EMBL" id="DUZY01000006">
    <property type="protein sequence ID" value="DAD42203.1"/>
    <property type="molecule type" value="Genomic_DNA"/>
</dbReference>
<dbReference type="AlphaFoldDB" id="A0A822ZCE4"/>
<reference evidence="5 6" key="1">
    <citation type="journal article" date="2020" name="Mol. Biol. Evol.">
        <title>Distinct Expression and Methylation Patterns for Genes with Different Fates following a Single Whole-Genome Duplication in Flowering Plants.</title>
        <authorList>
            <person name="Shi T."/>
            <person name="Rahmani R.S."/>
            <person name="Gugger P.F."/>
            <person name="Wang M."/>
            <person name="Li H."/>
            <person name="Zhang Y."/>
            <person name="Li Z."/>
            <person name="Wang Q."/>
            <person name="Van de Peer Y."/>
            <person name="Marchal K."/>
            <person name="Chen J."/>
        </authorList>
    </citation>
    <scope>NUCLEOTIDE SEQUENCE [LARGE SCALE GENOMIC DNA]</scope>
    <source>
        <tissue evidence="5">Leaf</tissue>
    </source>
</reference>
<protein>
    <recommendedName>
        <fullName evidence="3">indole-3-pyruvate monooxygenase</fullName>
        <ecNumber evidence="3">1.14.13.168</ecNumber>
    </recommendedName>
</protein>
<evidence type="ECO:0000256" key="1">
    <source>
        <dbReference type="ARBA" id="ARBA00009183"/>
    </source>
</evidence>
<comment type="similarity">
    <text evidence="1">Belongs to the FMO family.</text>
</comment>
<keyword evidence="6" id="KW-1185">Reference proteome</keyword>
<dbReference type="EC" id="1.14.13.168" evidence="3"/>
<sequence length="109" mass="12344">MNLAVAACSSQHGIPSASLEKSCQSLKMNLAVTACLSQHGIPSVLLEKNDCIFYELPLLGFPEDFLEYPSRQQFISYNESYAAKFSIKLRFRQWVKTAKFDSSFGLWRV</sequence>
<proteinExistence type="inferred from homology"/>
<dbReference type="InterPro" id="IPR036188">
    <property type="entry name" value="FAD/NAD-bd_sf"/>
</dbReference>
<evidence type="ECO:0000256" key="2">
    <source>
        <dbReference type="ARBA" id="ARBA00023002"/>
    </source>
</evidence>
<keyword evidence="2" id="KW-0560">Oxidoreductase</keyword>
<dbReference type="PANTHER" id="PTHR43539">
    <property type="entry name" value="FLAVIN-BINDING MONOOXYGENASE-LIKE PROTEIN (AFU_ORTHOLOGUE AFUA_4G09220)"/>
    <property type="match status" value="1"/>
</dbReference>
<comment type="catalytic activity">
    <reaction evidence="4">
        <text>indole-3-pyruvate + NADPH + O2 + H(+) = (indol-3-yl)acetate + CO2 + NADP(+) + H2O</text>
        <dbReference type="Rhea" id="RHEA:34331"/>
        <dbReference type="ChEBI" id="CHEBI:15377"/>
        <dbReference type="ChEBI" id="CHEBI:15378"/>
        <dbReference type="ChEBI" id="CHEBI:15379"/>
        <dbReference type="ChEBI" id="CHEBI:16526"/>
        <dbReference type="ChEBI" id="CHEBI:17640"/>
        <dbReference type="ChEBI" id="CHEBI:30854"/>
        <dbReference type="ChEBI" id="CHEBI:57783"/>
        <dbReference type="ChEBI" id="CHEBI:58349"/>
        <dbReference type="EC" id="1.14.13.168"/>
    </reaction>
</comment>
<comment type="caution">
    <text evidence="5">The sequence shown here is derived from an EMBL/GenBank/DDBJ whole genome shotgun (WGS) entry which is preliminary data.</text>
</comment>
<dbReference type="Gene3D" id="3.50.50.60">
    <property type="entry name" value="FAD/NAD(P)-binding domain"/>
    <property type="match status" value="1"/>
</dbReference>
<evidence type="ECO:0000313" key="5">
    <source>
        <dbReference type="EMBL" id="DAD42203.1"/>
    </source>
</evidence>
<organism evidence="5 6">
    <name type="scientific">Nelumbo nucifera</name>
    <name type="common">Sacred lotus</name>
    <dbReference type="NCBI Taxonomy" id="4432"/>
    <lineage>
        <taxon>Eukaryota</taxon>
        <taxon>Viridiplantae</taxon>
        <taxon>Streptophyta</taxon>
        <taxon>Embryophyta</taxon>
        <taxon>Tracheophyta</taxon>
        <taxon>Spermatophyta</taxon>
        <taxon>Magnoliopsida</taxon>
        <taxon>Proteales</taxon>
        <taxon>Nelumbonaceae</taxon>
        <taxon>Nelumbo</taxon>
    </lineage>
</organism>
<gene>
    <name evidence="5" type="ORF">HUJ06_000433</name>
</gene>
<evidence type="ECO:0000256" key="4">
    <source>
        <dbReference type="ARBA" id="ARBA00047707"/>
    </source>
</evidence>
<name>A0A822ZCE4_NELNU</name>
<evidence type="ECO:0000313" key="6">
    <source>
        <dbReference type="Proteomes" id="UP000607653"/>
    </source>
</evidence>
<accession>A0A822ZCE4</accession>
<dbReference type="Proteomes" id="UP000607653">
    <property type="component" value="Unassembled WGS sequence"/>
</dbReference>
<dbReference type="GO" id="GO:0103075">
    <property type="term" value="F:indole-3-pyruvate monooxygenase activity"/>
    <property type="evidence" value="ECO:0007669"/>
    <property type="project" value="UniProtKB-EC"/>
</dbReference>
<dbReference type="PANTHER" id="PTHR43539:SF78">
    <property type="entry name" value="FLAVIN-CONTAINING MONOOXYGENASE"/>
    <property type="match status" value="1"/>
</dbReference>